<evidence type="ECO:0000259" key="4">
    <source>
        <dbReference type="Pfam" id="PF00881"/>
    </source>
</evidence>
<dbReference type="PANTHER" id="PTHR23026">
    <property type="entry name" value="NADPH NITROREDUCTASE"/>
    <property type="match status" value="1"/>
</dbReference>
<gene>
    <name evidence="5" type="ORF">DD559_10560</name>
</gene>
<dbReference type="InterPro" id="IPR050627">
    <property type="entry name" value="Nitroreductase/BluB"/>
</dbReference>
<organism evidence="5 6">
    <name type="scientific">Sphingomonas pokkalii</name>
    <dbReference type="NCBI Taxonomy" id="2175090"/>
    <lineage>
        <taxon>Bacteria</taxon>
        <taxon>Pseudomonadati</taxon>
        <taxon>Pseudomonadota</taxon>
        <taxon>Alphaproteobacteria</taxon>
        <taxon>Sphingomonadales</taxon>
        <taxon>Sphingomonadaceae</taxon>
        <taxon>Sphingomonas</taxon>
    </lineage>
</organism>
<evidence type="ECO:0000313" key="6">
    <source>
        <dbReference type="Proteomes" id="UP000245890"/>
    </source>
</evidence>
<dbReference type="OrthoDB" id="9802510at2"/>
<sequence>MTEDERTSRATAFLEQIASRHSCRSFSSEPVASATIEAAIRAAGSAPSGANRQPWHFAVLSTPGAKTALRVAVEEEERNFYGGMGGSEWQGLLRGLGTTAHKPYLELAPWVIIAFGITRGVDDSVPNPYVTESVGIACGLLLTALHEAGLATLVHSPTPARFLNRLCRRPGNERPIAIIVVGHAAEDATIPEAAALRKPLDQISSWL</sequence>
<dbReference type="Pfam" id="PF00881">
    <property type="entry name" value="Nitroreductase"/>
    <property type="match status" value="1"/>
</dbReference>
<keyword evidence="2" id="KW-0288">FMN</keyword>
<feature type="domain" description="Nitroreductase" evidence="4">
    <location>
        <begin position="17"/>
        <end position="183"/>
    </location>
</feature>
<dbReference type="InterPro" id="IPR000415">
    <property type="entry name" value="Nitroreductase-like"/>
</dbReference>
<dbReference type="RefSeq" id="WP_116469137.1">
    <property type="nucleotide sequence ID" value="NZ_QENQ01000001.1"/>
</dbReference>
<dbReference type="SUPFAM" id="SSF55469">
    <property type="entry name" value="FMN-dependent nitroreductase-like"/>
    <property type="match status" value="1"/>
</dbReference>
<evidence type="ECO:0000313" key="5">
    <source>
        <dbReference type="EMBL" id="PVX29705.1"/>
    </source>
</evidence>
<keyword evidence="3" id="KW-0560">Oxidoreductase</keyword>
<dbReference type="InterPro" id="IPR029479">
    <property type="entry name" value="Nitroreductase"/>
</dbReference>
<dbReference type="PANTHER" id="PTHR23026:SF90">
    <property type="entry name" value="IODOTYROSINE DEIODINASE 1"/>
    <property type="match status" value="1"/>
</dbReference>
<keyword evidence="6" id="KW-1185">Reference proteome</keyword>
<dbReference type="Proteomes" id="UP000245890">
    <property type="component" value="Unassembled WGS sequence"/>
</dbReference>
<dbReference type="CDD" id="cd02144">
    <property type="entry name" value="iodotyrosine_dehalogenase"/>
    <property type="match status" value="1"/>
</dbReference>
<reference evidence="5 6" key="1">
    <citation type="submission" date="2018-05" db="EMBL/GenBank/DDBJ databases">
        <title>Description of Sphingomonas pokkalii sp nov, isolated from the rhizosphere of saline tolerant pokkali rice and its draft genome analysis.</title>
        <authorList>
            <person name="Menon R."/>
            <person name="Kumari S."/>
            <person name="Rameshkumar N."/>
        </authorList>
    </citation>
    <scope>NUCLEOTIDE SEQUENCE [LARGE SCALE GENOMIC DNA]</scope>
    <source>
        <strain evidence="5 6">L3B27</strain>
    </source>
</reference>
<keyword evidence="1" id="KW-0285">Flavoprotein</keyword>
<accession>A0A2U0SEK1</accession>
<evidence type="ECO:0000256" key="2">
    <source>
        <dbReference type="ARBA" id="ARBA00022643"/>
    </source>
</evidence>
<dbReference type="AlphaFoldDB" id="A0A2U0SEK1"/>
<dbReference type="Gene3D" id="3.40.109.10">
    <property type="entry name" value="NADH Oxidase"/>
    <property type="match status" value="1"/>
</dbReference>
<dbReference type="EMBL" id="QENQ01000001">
    <property type="protein sequence ID" value="PVX29705.1"/>
    <property type="molecule type" value="Genomic_DNA"/>
</dbReference>
<evidence type="ECO:0000256" key="3">
    <source>
        <dbReference type="ARBA" id="ARBA00023002"/>
    </source>
</evidence>
<name>A0A2U0SEK1_9SPHN</name>
<protein>
    <submittedName>
        <fullName evidence="5">Nitroreductase family protein</fullName>
    </submittedName>
</protein>
<evidence type="ECO:0000256" key="1">
    <source>
        <dbReference type="ARBA" id="ARBA00022630"/>
    </source>
</evidence>
<proteinExistence type="predicted"/>
<comment type="caution">
    <text evidence="5">The sequence shown here is derived from an EMBL/GenBank/DDBJ whole genome shotgun (WGS) entry which is preliminary data.</text>
</comment>
<dbReference type="GO" id="GO:0016491">
    <property type="term" value="F:oxidoreductase activity"/>
    <property type="evidence" value="ECO:0007669"/>
    <property type="project" value="UniProtKB-KW"/>
</dbReference>